<reference evidence="7 8" key="1">
    <citation type="submission" date="2018-06" db="EMBL/GenBank/DDBJ databases">
        <title>Genomic Encyclopedia of Type Strains, Phase III (KMG-III): the genomes of soil and plant-associated and newly described type strains.</title>
        <authorList>
            <person name="Whitman W."/>
        </authorList>
    </citation>
    <scope>NUCLEOTIDE SEQUENCE [LARGE SCALE GENOMIC DNA]</scope>
    <source>
        <strain evidence="7 8">CECT 7732</strain>
    </source>
</reference>
<evidence type="ECO:0000313" key="8">
    <source>
        <dbReference type="Proteomes" id="UP000252086"/>
    </source>
</evidence>
<comment type="caution">
    <text evidence="7">The sequence shown here is derived from an EMBL/GenBank/DDBJ whole genome shotgun (WGS) entry which is preliminary data.</text>
</comment>
<evidence type="ECO:0000256" key="2">
    <source>
        <dbReference type="ARBA" id="ARBA00009190"/>
    </source>
</evidence>
<comment type="similarity">
    <text evidence="2 6">Belongs to the GDT1 family.</text>
</comment>
<dbReference type="Pfam" id="PF01169">
    <property type="entry name" value="GDT1"/>
    <property type="match status" value="2"/>
</dbReference>
<keyword evidence="3 6" id="KW-0812">Transmembrane</keyword>
<dbReference type="GO" id="GO:0016020">
    <property type="term" value="C:membrane"/>
    <property type="evidence" value="ECO:0007669"/>
    <property type="project" value="UniProtKB-SubCell"/>
</dbReference>
<dbReference type="PANTHER" id="PTHR12608">
    <property type="entry name" value="TRANSMEMBRANE PROTEIN HTP-1 RELATED"/>
    <property type="match status" value="1"/>
</dbReference>
<keyword evidence="8" id="KW-1185">Reference proteome</keyword>
<feature type="transmembrane region" description="Helical" evidence="6">
    <location>
        <begin position="96"/>
        <end position="112"/>
    </location>
</feature>
<dbReference type="GO" id="GO:0046873">
    <property type="term" value="F:metal ion transmembrane transporter activity"/>
    <property type="evidence" value="ECO:0007669"/>
    <property type="project" value="InterPro"/>
</dbReference>
<protein>
    <recommendedName>
        <fullName evidence="6">GDT1 family protein</fullName>
    </recommendedName>
</protein>
<dbReference type="RefSeq" id="WP_113873211.1">
    <property type="nucleotide sequence ID" value="NZ_QNRF01000001.1"/>
</dbReference>
<keyword evidence="4 6" id="KW-1133">Transmembrane helix</keyword>
<dbReference type="EMBL" id="QNRF01000001">
    <property type="protein sequence ID" value="RBO86357.1"/>
    <property type="molecule type" value="Genomic_DNA"/>
</dbReference>
<name>A0A366D8I7_9GAMM</name>
<evidence type="ECO:0000256" key="5">
    <source>
        <dbReference type="ARBA" id="ARBA00023136"/>
    </source>
</evidence>
<keyword evidence="5 6" id="KW-0472">Membrane</keyword>
<feature type="transmembrane region" description="Helical" evidence="6">
    <location>
        <begin position="37"/>
        <end position="55"/>
    </location>
</feature>
<evidence type="ECO:0000313" key="7">
    <source>
        <dbReference type="EMBL" id="RBO86357.1"/>
    </source>
</evidence>
<accession>A0A366D8I7</accession>
<dbReference type="OrthoDB" id="9801356at2"/>
<sequence>MEALFTSTSTVALAEMGDKTQLLALFLATRFASKTPIVLGILIATLLNHAVSAWFGSTIAAWIPTYFASWIVGFSFIAVGFWLLIPDKDDSEDNQLLKYGAFCATFMLFFLAEIGDKTQIATVLLGAHYGSVWAVLIGSTLGMMMANVPVVFAGRWLMDKVDANCTRKLACILFIIIGIITIVTPQLT</sequence>
<feature type="transmembrane region" description="Helical" evidence="6">
    <location>
        <begin position="132"/>
        <end position="157"/>
    </location>
</feature>
<proteinExistence type="inferred from homology"/>
<dbReference type="InterPro" id="IPR001727">
    <property type="entry name" value="GDT1-like"/>
</dbReference>
<comment type="subcellular location">
    <subcellularLocation>
        <location evidence="1 6">Membrane</location>
        <topology evidence="1 6">Multi-pass membrane protein</topology>
    </subcellularLocation>
</comment>
<feature type="transmembrane region" description="Helical" evidence="6">
    <location>
        <begin position="61"/>
        <end position="84"/>
    </location>
</feature>
<evidence type="ECO:0000256" key="6">
    <source>
        <dbReference type="RuleBase" id="RU365102"/>
    </source>
</evidence>
<dbReference type="Proteomes" id="UP000252086">
    <property type="component" value="Unassembled WGS sequence"/>
</dbReference>
<evidence type="ECO:0000256" key="4">
    <source>
        <dbReference type="ARBA" id="ARBA00022989"/>
    </source>
</evidence>
<evidence type="ECO:0000256" key="3">
    <source>
        <dbReference type="ARBA" id="ARBA00022692"/>
    </source>
</evidence>
<feature type="transmembrane region" description="Helical" evidence="6">
    <location>
        <begin position="169"/>
        <end position="187"/>
    </location>
</feature>
<organism evidence="7 8">
    <name type="scientific">Marinomonas aquiplantarum</name>
    <dbReference type="NCBI Taxonomy" id="491951"/>
    <lineage>
        <taxon>Bacteria</taxon>
        <taxon>Pseudomonadati</taxon>
        <taxon>Pseudomonadota</taxon>
        <taxon>Gammaproteobacteria</taxon>
        <taxon>Oceanospirillales</taxon>
        <taxon>Oceanospirillaceae</taxon>
        <taxon>Marinomonas</taxon>
    </lineage>
</organism>
<evidence type="ECO:0000256" key="1">
    <source>
        <dbReference type="ARBA" id="ARBA00004141"/>
    </source>
</evidence>
<gene>
    <name evidence="7" type="ORF">DFP76_101634</name>
</gene>
<dbReference type="AlphaFoldDB" id="A0A366D8I7"/>
<dbReference type="PANTHER" id="PTHR12608:SF1">
    <property type="entry name" value="TRANSMEMBRANE PROTEIN 165"/>
    <property type="match status" value="1"/>
</dbReference>